<evidence type="ECO:0000313" key="2">
    <source>
        <dbReference type="Proteomes" id="UP001268864"/>
    </source>
</evidence>
<proteinExistence type="predicted"/>
<reference evidence="1 2" key="1">
    <citation type="submission" date="2022-06" db="EMBL/GenBank/DDBJ databases">
        <title>Halomicroarcula sp. a new haloarchaeum isolate from saline soil.</title>
        <authorList>
            <person name="Strakova D."/>
            <person name="Galisteo C."/>
            <person name="Sanchez-Porro C."/>
            <person name="Ventosa A."/>
        </authorList>
    </citation>
    <scope>NUCLEOTIDE SEQUENCE [LARGE SCALE GENOMIC DNA]</scope>
    <source>
        <strain evidence="1 2">S3CR25-11</strain>
    </source>
</reference>
<protein>
    <submittedName>
        <fullName evidence="1">Uncharacterized protein</fullName>
    </submittedName>
</protein>
<accession>A0ABU2FVB1</accession>
<dbReference type="EMBL" id="JAMQOS010000010">
    <property type="protein sequence ID" value="MDS0284714.1"/>
    <property type="molecule type" value="Genomic_DNA"/>
</dbReference>
<keyword evidence="2" id="KW-1185">Reference proteome</keyword>
<evidence type="ECO:0000313" key="1">
    <source>
        <dbReference type="EMBL" id="MDS0284714.1"/>
    </source>
</evidence>
<name>A0ABU2FVB1_9EURY</name>
<comment type="caution">
    <text evidence="1">The sequence shown here is derived from an EMBL/GenBank/DDBJ whole genome shotgun (WGS) entry which is preliminary data.</text>
</comment>
<gene>
    <name evidence="1" type="ORF">NDI86_21670</name>
</gene>
<sequence>MAVATGAAGLDREHRKLILERVREQATRTVTDGGDRDGPNVDGDLLDDLEELLLDHVGSDNKITSGEVADELDIDDSEANPKTREAIRILLEERQFPVIGSSHGYHVPESREQVDEQVESLQSRAASIQERSQLIKEAWEQRGPAPGAGES</sequence>
<organism evidence="1 2">
    <name type="scientific">Haloarcula onubensis</name>
    <dbReference type="NCBI Taxonomy" id="2950539"/>
    <lineage>
        <taxon>Archaea</taxon>
        <taxon>Methanobacteriati</taxon>
        <taxon>Methanobacteriota</taxon>
        <taxon>Stenosarchaea group</taxon>
        <taxon>Halobacteria</taxon>
        <taxon>Halobacteriales</taxon>
        <taxon>Haloarculaceae</taxon>
        <taxon>Haloarcula</taxon>
    </lineage>
</organism>
<dbReference type="Proteomes" id="UP001268864">
    <property type="component" value="Unassembled WGS sequence"/>
</dbReference>